<gene>
    <name evidence="1" type="ORF">ARMGADRAFT_1037249</name>
</gene>
<keyword evidence="2" id="KW-1185">Reference proteome</keyword>
<dbReference type="STRING" id="47427.A0A2H3D7M5"/>
<reference evidence="2" key="1">
    <citation type="journal article" date="2017" name="Nat. Ecol. Evol.">
        <title>Genome expansion and lineage-specific genetic innovations in the forest pathogenic fungi Armillaria.</title>
        <authorList>
            <person name="Sipos G."/>
            <person name="Prasanna A.N."/>
            <person name="Walter M.C."/>
            <person name="O'Connor E."/>
            <person name="Balint B."/>
            <person name="Krizsan K."/>
            <person name="Kiss B."/>
            <person name="Hess J."/>
            <person name="Varga T."/>
            <person name="Slot J."/>
            <person name="Riley R."/>
            <person name="Boka B."/>
            <person name="Rigling D."/>
            <person name="Barry K."/>
            <person name="Lee J."/>
            <person name="Mihaltcheva S."/>
            <person name="LaButti K."/>
            <person name="Lipzen A."/>
            <person name="Waldron R."/>
            <person name="Moloney N.M."/>
            <person name="Sperisen C."/>
            <person name="Kredics L."/>
            <person name="Vagvoelgyi C."/>
            <person name="Patrignani A."/>
            <person name="Fitzpatrick D."/>
            <person name="Nagy I."/>
            <person name="Doyle S."/>
            <person name="Anderson J.B."/>
            <person name="Grigoriev I.V."/>
            <person name="Gueldener U."/>
            <person name="Muensterkoetter M."/>
            <person name="Nagy L.G."/>
        </authorList>
    </citation>
    <scope>NUCLEOTIDE SEQUENCE [LARGE SCALE GENOMIC DNA]</scope>
    <source>
        <strain evidence="2">Ar21-2</strain>
    </source>
</reference>
<name>A0A2H3D7M5_ARMGA</name>
<dbReference type="AlphaFoldDB" id="A0A2H3D7M5"/>
<dbReference type="EMBL" id="KZ293699">
    <property type="protein sequence ID" value="PBK84323.1"/>
    <property type="molecule type" value="Genomic_DNA"/>
</dbReference>
<evidence type="ECO:0000313" key="1">
    <source>
        <dbReference type="EMBL" id="PBK84323.1"/>
    </source>
</evidence>
<evidence type="ECO:0000313" key="2">
    <source>
        <dbReference type="Proteomes" id="UP000217790"/>
    </source>
</evidence>
<organism evidence="1 2">
    <name type="scientific">Armillaria gallica</name>
    <name type="common">Bulbous honey fungus</name>
    <name type="synonym">Armillaria bulbosa</name>
    <dbReference type="NCBI Taxonomy" id="47427"/>
    <lineage>
        <taxon>Eukaryota</taxon>
        <taxon>Fungi</taxon>
        <taxon>Dikarya</taxon>
        <taxon>Basidiomycota</taxon>
        <taxon>Agaricomycotina</taxon>
        <taxon>Agaricomycetes</taxon>
        <taxon>Agaricomycetidae</taxon>
        <taxon>Agaricales</taxon>
        <taxon>Marasmiineae</taxon>
        <taxon>Physalacriaceae</taxon>
        <taxon>Armillaria</taxon>
    </lineage>
</organism>
<protein>
    <submittedName>
        <fullName evidence="1">Uncharacterized protein</fullName>
    </submittedName>
</protein>
<dbReference type="Proteomes" id="UP000217790">
    <property type="component" value="Unassembled WGS sequence"/>
</dbReference>
<proteinExistence type="predicted"/>
<sequence>MLKSTPKAEEIKDMGDLTISPDLSPDHCQYQHCKNRSPSREAYKFKPGEEKYQIEACLAASGPARSSSSALMLPPPAPVISDVSSQLQMVLLQVLQGLGSSRGVALIPDVSVINRSVKNAKVKGAAPDTRLPVAILSGIRKMSLKTGYSKAHDRYELDKEKYRFFAVEGQGVMAKVFVQVKMKNGTKKGESFYLEGLLLMGDDFFLVDSSWTPILNKDNMDSPTDIFFKGIKRGAGKKGTQIGSLKFVLAPTPDMWYLVMKPGAAEKYQLWQAGDEVTPLTFFKCKTGDILQKLICVQPEFQEDKILDFSFTLGPPFSVSSLKSTVASAKSGLSKCLCSPILESGQMQKQFWPEITPSACQKFFNVMADVIKDGRNYKDTTFLPGLPIHEVQICLVRGLGTEILQQPQFQFTTELISRVHIEWAEKSNMAYVQAKATSLGETPGLIPDLCFVNTAIVLKLKPDSVKTTNWKGGFTALVERLLPSEELVKYANASSWITKLWLCQTLKAVNLLAKEM</sequence>
<dbReference type="OrthoDB" id="301415at2759"/>
<accession>A0A2H3D7M5</accession>
<dbReference type="InParanoid" id="A0A2H3D7M5"/>